<feature type="non-terminal residue" evidence="1">
    <location>
        <position position="1"/>
    </location>
</feature>
<sequence length="49" mass="5658">NGYHSIKEAALDISAYLMHYYNLRRPHSYNNGFSPAKAEENLNLMSRIS</sequence>
<accession>A0ABU9GT41</accession>
<dbReference type="Proteomes" id="UP001369082">
    <property type="component" value="Unassembled WGS sequence"/>
</dbReference>
<organism evidence="1 2">
    <name type="scientific">Psychromonas aquatilis</name>
    <dbReference type="NCBI Taxonomy" id="2005072"/>
    <lineage>
        <taxon>Bacteria</taxon>
        <taxon>Pseudomonadati</taxon>
        <taxon>Pseudomonadota</taxon>
        <taxon>Gammaproteobacteria</taxon>
        <taxon>Alteromonadales</taxon>
        <taxon>Psychromonadaceae</taxon>
        <taxon>Psychromonas</taxon>
    </lineage>
</organism>
<gene>
    <name evidence="1" type="ORF">V6256_12860</name>
</gene>
<dbReference type="EMBL" id="JBAKAZ010000059">
    <property type="protein sequence ID" value="MEL0630500.1"/>
    <property type="molecule type" value="Genomic_DNA"/>
</dbReference>
<comment type="caution">
    <text evidence="1">The sequence shown here is derived from an EMBL/GenBank/DDBJ whole genome shotgun (WGS) entry which is preliminary data.</text>
</comment>
<protein>
    <submittedName>
        <fullName evidence="1">IS3 family transposase</fullName>
    </submittedName>
</protein>
<reference evidence="1 2" key="1">
    <citation type="submission" date="2024-02" db="EMBL/GenBank/DDBJ databases">
        <title>Bacteria isolated from the canopy kelp, Nereocystis luetkeana.</title>
        <authorList>
            <person name="Pfister C.A."/>
            <person name="Younker I.T."/>
            <person name="Light S.H."/>
        </authorList>
    </citation>
    <scope>NUCLEOTIDE SEQUENCE [LARGE SCALE GENOMIC DNA]</scope>
    <source>
        <strain evidence="1 2">TI.1.05</strain>
    </source>
</reference>
<evidence type="ECO:0000313" key="2">
    <source>
        <dbReference type="Proteomes" id="UP001369082"/>
    </source>
</evidence>
<evidence type="ECO:0000313" key="1">
    <source>
        <dbReference type="EMBL" id="MEL0630500.1"/>
    </source>
</evidence>
<keyword evidence="2" id="KW-1185">Reference proteome</keyword>
<name>A0ABU9GT41_9GAMM</name>
<proteinExistence type="predicted"/>